<dbReference type="InterPro" id="IPR050267">
    <property type="entry name" value="Anti-sigma-factor_SerPK"/>
</dbReference>
<organism evidence="4 5">
    <name type="scientific">Streptomyces thermolineatus</name>
    <dbReference type="NCBI Taxonomy" id="44033"/>
    <lineage>
        <taxon>Bacteria</taxon>
        <taxon>Bacillati</taxon>
        <taxon>Actinomycetota</taxon>
        <taxon>Actinomycetes</taxon>
        <taxon>Kitasatosporales</taxon>
        <taxon>Streptomycetaceae</taxon>
        <taxon>Streptomyces</taxon>
    </lineage>
</organism>
<keyword evidence="1" id="KW-0808">Transferase</keyword>
<feature type="domain" description="Histidine kinase/HSP90-like ATPase" evidence="3">
    <location>
        <begin position="39"/>
        <end position="133"/>
    </location>
</feature>
<accession>A0ABP5YVM6</accession>
<keyword evidence="1" id="KW-0418">Kinase</keyword>
<keyword evidence="1" id="KW-0723">Serine/threonine-protein kinase</keyword>
<evidence type="ECO:0000256" key="2">
    <source>
        <dbReference type="SAM" id="MobiDB-lite"/>
    </source>
</evidence>
<evidence type="ECO:0000259" key="3">
    <source>
        <dbReference type="SMART" id="SM00387"/>
    </source>
</evidence>
<gene>
    <name evidence="4" type="ORF">GCM10010406_20530</name>
</gene>
<dbReference type="RefSeq" id="WP_344382844.1">
    <property type="nucleotide sequence ID" value="NZ_BAAATA010000009.1"/>
</dbReference>
<dbReference type="Pfam" id="PF13581">
    <property type="entry name" value="HATPase_c_2"/>
    <property type="match status" value="1"/>
</dbReference>
<dbReference type="PANTHER" id="PTHR35526">
    <property type="entry name" value="ANTI-SIGMA-F FACTOR RSBW-RELATED"/>
    <property type="match status" value="1"/>
</dbReference>
<name>A0ABP5YVM6_9ACTN</name>
<dbReference type="Proteomes" id="UP001501358">
    <property type="component" value="Unassembled WGS sequence"/>
</dbReference>
<dbReference type="PANTHER" id="PTHR35526:SF3">
    <property type="entry name" value="ANTI-SIGMA-F FACTOR RSBW"/>
    <property type="match status" value="1"/>
</dbReference>
<evidence type="ECO:0000313" key="4">
    <source>
        <dbReference type="EMBL" id="GAA2484156.1"/>
    </source>
</evidence>
<protein>
    <recommendedName>
        <fullName evidence="3">Histidine kinase/HSP90-like ATPase domain-containing protein</fullName>
    </recommendedName>
</protein>
<dbReference type="CDD" id="cd16936">
    <property type="entry name" value="HATPase_RsbW-like"/>
    <property type="match status" value="1"/>
</dbReference>
<dbReference type="SMART" id="SM00387">
    <property type="entry name" value="HATPase_c"/>
    <property type="match status" value="1"/>
</dbReference>
<keyword evidence="5" id="KW-1185">Reference proteome</keyword>
<sequence>MAAHHQLAFTVASTTAAVRQARHRVVAGIRSWGIRLDAEALDGIELVASELITNAVLHAPAGPITVSARYEGPTLVVEVYDATVVIPLTEPITSDAERGRGLYLVAMLADRHGATLTTTGKRCWAEFDVPGDSGGRQTSRDSGGGQHLLSGLTDHRTRRSRSRAPRSVAHADEGEASGSRLTAGRAAGRPPVGQRVDSIPQI</sequence>
<comment type="caution">
    <text evidence="4">The sequence shown here is derived from an EMBL/GenBank/DDBJ whole genome shotgun (WGS) entry which is preliminary data.</text>
</comment>
<dbReference type="Gene3D" id="3.30.565.10">
    <property type="entry name" value="Histidine kinase-like ATPase, C-terminal domain"/>
    <property type="match status" value="1"/>
</dbReference>
<evidence type="ECO:0000313" key="5">
    <source>
        <dbReference type="Proteomes" id="UP001501358"/>
    </source>
</evidence>
<dbReference type="SUPFAM" id="SSF55874">
    <property type="entry name" value="ATPase domain of HSP90 chaperone/DNA topoisomerase II/histidine kinase"/>
    <property type="match status" value="1"/>
</dbReference>
<dbReference type="InterPro" id="IPR036890">
    <property type="entry name" value="HATPase_C_sf"/>
</dbReference>
<evidence type="ECO:0000256" key="1">
    <source>
        <dbReference type="ARBA" id="ARBA00022527"/>
    </source>
</evidence>
<dbReference type="EMBL" id="BAAATA010000009">
    <property type="protein sequence ID" value="GAA2484156.1"/>
    <property type="molecule type" value="Genomic_DNA"/>
</dbReference>
<reference evidence="5" key="1">
    <citation type="journal article" date="2019" name="Int. J. Syst. Evol. Microbiol.">
        <title>The Global Catalogue of Microorganisms (GCM) 10K type strain sequencing project: providing services to taxonomists for standard genome sequencing and annotation.</title>
        <authorList>
            <consortium name="The Broad Institute Genomics Platform"/>
            <consortium name="The Broad Institute Genome Sequencing Center for Infectious Disease"/>
            <person name="Wu L."/>
            <person name="Ma J."/>
        </authorList>
    </citation>
    <scope>NUCLEOTIDE SEQUENCE [LARGE SCALE GENOMIC DNA]</scope>
    <source>
        <strain evidence="5">JCM 6307</strain>
    </source>
</reference>
<proteinExistence type="predicted"/>
<feature type="region of interest" description="Disordered" evidence="2">
    <location>
        <begin position="131"/>
        <end position="202"/>
    </location>
</feature>
<dbReference type="InterPro" id="IPR003594">
    <property type="entry name" value="HATPase_dom"/>
</dbReference>